<proteinExistence type="predicted"/>
<dbReference type="GO" id="GO:0005737">
    <property type="term" value="C:cytoplasm"/>
    <property type="evidence" value="ECO:0007669"/>
    <property type="project" value="TreeGrafter"/>
</dbReference>
<protein>
    <recommendedName>
        <fullName evidence="8">UBP-type domain-containing protein</fullName>
    </recommendedName>
</protein>
<dbReference type="InterPro" id="IPR001841">
    <property type="entry name" value="Znf_RING"/>
</dbReference>
<dbReference type="OrthoDB" id="273556at2759"/>
<keyword evidence="2" id="KW-0175">Coiled coil</keyword>
<evidence type="ECO:0000256" key="2">
    <source>
        <dbReference type="SAM" id="Coils"/>
    </source>
</evidence>
<feature type="region of interest" description="Disordered" evidence="3">
    <location>
        <begin position="1"/>
        <end position="37"/>
    </location>
</feature>
<dbReference type="Gene3D" id="3.30.40.10">
    <property type="entry name" value="Zinc/RING finger domain, C3HC4 (zinc finger)"/>
    <property type="match status" value="2"/>
</dbReference>
<evidence type="ECO:0000259" key="5">
    <source>
        <dbReference type="PROSITE" id="PS50271"/>
    </source>
</evidence>
<comment type="caution">
    <text evidence="6">The sequence shown here is derived from an EMBL/GenBank/DDBJ whole genome shotgun (WGS) entry which is preliminary data.</text>
</comment>
<keyword evidence="7" id="KW-1185">Reference proteome</keyword>
<accession>A0A4D9D0C5</accession>
<feature type="compositionally biased region" description="Basic and acidic residues" evidence="3">
    <location>
        <begin position="816"/>
        <end position="828"/>
    </location>
</feature>
<dbReference type="Proteomes" id="UP000355283">
    <property type="component" value="Unassembled WGS sequence"/>
</dbReference>
<name>A0A4D9D0C5_9STRA</name>
<evidence type="ECO:0000256" key="1">
    <source>
        <dbReference type="PROSITE-ProRule" id="PRU00502"/>
    </source>
</evidence>
<reference evidence="6 7" key="1">
    <citation type="submission" date="2019-01" db="EMBL/GenBank/DDBJ databases">
        <title>Nuclear Genome Assembly of the Microalgal Biofuel strain Nannochloropsis salina CCMP1776.</title>
        <authorList>
            <person name="Hovde B."/>
        </authorList>
    </citation>
    <scope>NUCLEOTIDE SEQUENCE [LARGE SCALE GENOMIC DNA]</scope>
    <source>
        <strain evidence="6 7">CCMP1776</strain>
    </source>
</reference>
<evidence type="ECO:0000256" key="3">
    <source>
        <dbReference type="SAM" id="MobiDB-lite"/>
    </source>
</evidence>
<dbReference type="GO" id="GO:0016567">
    <property type="term" value="P:protein ubiquitination"/>
    <property type="evidence" value="ECO:0007669"/>
    <property type="project" value="TreeGrafter"/>
</dbReference>
<feature type="compositionally biased region" description="Low complexity" evidence="3">
    <location>
        <begin position="107"/>
        <end position="116"/>
    </location>
</feature>
<organism evidence="6 7">
    <name type="scientific">Nannochloropsis salina CCMP1776</name>
    <dbReference type="NCBI Taxonomy" id="1027361"/>
    <lineage>
        <taxon>Eukaryota</taxon>
        <taxon>Sar</taxon>
        <taxon>Stramenopiles</taxon>
        <taxon>Ochrophyta</taxon>
        <taxon>Eustigmatophyceae</taxon>
        <taxon>Eustigmatales</taxon>
        <taxon>Monodopsidaceae</taxon>
        <taxon>Microchloropsis</taxon>
        <taxon>Microchloropsis salina</taxon>
    </lineage>
</organism>
<keyword evidence="1" id="KW-0863">Zinc-finger</keyword>
<dbReference type="EMBL" id="SDOX01000043">
    <property type="protein sequence ID" value="TFJ83363.1"/>
    <property type="molecule type" value="Genomic_DNA"/>
</dbReference>
<dbReference type="GO" id="GO:0061630">
    <property type="term" value="F:ubiquitin protein ligase activity"/>
    <property type="evidence" value="ECO:0007669"/>
    <property type="project" value="TreeGrafter"/>
</dbReference>
<feature type="domain" description="UBP-type" evidence="5">
    <location>
        <begin position="525"/>
        <end position="630"/>
    </location>
</feature>
<keyword evidence="1" id="KW-0862">Zinc</keyword>
<sequence length="828" mass="88860">MSSESALSPPDRGSSTLIGHKLGCPGNKKPPASPLQAPFPAISLQTARRTDRIPCLVGTSQMGAQQKVGMLLLHEPVNVAPILYGEDEDDGAEEMAGQGEKQTEIGTPKTTATTSAPSPPEGTLSPPFPAHTDGVGLAGPPISLPPGRGLHLVIFFVPAHMITSELLQFVSPFRDDIRLLRIVSHRLPAPSPSLHPSIFAVSALASFPSMRDPPLTAGDPSSTHSPLPPPYATRSQPAKYMALLEMTTSTAADAFYHEFNGRPFNSLEPTLCAVGFLKGILFRRPSAPHARTEWVGNGADNNTSEERGARETQSPSHGGPTVAEGEGTRRAGLEEDKMKEEEECMDCGRKAGLGIEGGGDHCQVAGQDSSAGIRGLDADGGIFHSRSGVGDDGQDVIPRAKEYQAPCDTSSPSLHPCSLPPCFLSPSLHQAVHDPSDPQISTSRDYHDSTCTATSHADGEGGSSLFSLGANEENLSHCVVCLETLAGLPPSPSASPSLPPLSPPILITACNHAFHIPCLGQVPSPLCPVCRYNHDDALAHHSSACTDCGRTTDLWVCLVCAYVGCGRYHAHHSRNHYLATLHAYAIEVQTQQVWDYVGDGYVHRLLYHPYSAGGESGGEGGKIVEVPDPNTNSNQRPRHAPMPEAMEEEMVHRKLENWAEQYTVLLSTGLQEQQTRFDARLAALRTAFSPSYRTSSSGATVVAALRQEKRQMEKRCAGARERLRKVREEVGFLSAVNASLEANQESVAASLREAQEELMKTEKERETMVGPLEERLRQLMMRLDCQIGDGSESKAQGDHGVQEAKERGCGEAGGDSGDRRQGKETEED</sequence>
<dbReference type="PANTHER" id="PTHR24007:SF7">
    <property type="entry name" value="BRCA1-ASSOCIATED PROTEIN"/>
    <property type="match status" value="1"/>
</dbReference>
<dbReference type="InterPro" id="IPR013083">
    <property type="entry name" value="Znf_RING/FYVE/PHD"/>
</dbReference>
<dbReference type="PANTHER" id="PTHR24007">
    <property type="entry name" value="BRCA1-ASSOCIATED PROTEIN"/>
    <property type="match status" value="1"/>
</dbReference>
<feature type="region of interest" description="Disordered" evidence="3">
    <location>
        <begin position="787"/>
        <end position="828"/>
    </location>
</feature>
<dbReference type="PROSITE" id="PS50089">
    <property type="entry name" value="ZF_RING_2"/>
    <property type="match status" value="1"/>
</dbReference>
<dbReference type="SMART" id="SM00290">
    <property type="entry name" value="ZnF_UBP"/>
    <property type="match status" value="1"/>
</dbReference>
<feature type="region of interest" description="Disordered" evidence="3">
    <location>
        <begin position="291"/>
        <end position="341"/>
    </location>
</feature>
<dbReference type="SUPFAM" id="SSF57850">
    <property type="entry name" value="RING/U-box"/>
    <property type="match status" value="2"/>
</dbReference>
<feature type="compositionally biased region" description="Polar residues" evidence="3">
    <location>
        <begin position="438"/>
        <end position="455"/>
    </location>
</feature>
<evidence type="ECO:0000259" key="4">
    <source>
        <dbReference type="PROSITE" id="PS50089"/>
    </source>
</evidence>
<dbReference type="GO" id="GO:0008270">
    <property type="term" value="F:zinc ion binding"/>
    <property type="evidence" value="ECO:0007669"/>
    <property type="project" value="UniProtKB-KW"/>
</dbReference>
<feature type="compositionally biased region" description="Basic and acidic residues" evidence="3">
    <location>
        <begin position="791"/>
        <end position="809"/>
    </location>
</feature>
<feature type="compositionally biased region" description="Basic and acidic residues" evidence="3">
    <location>
        <begin position="326"/>
        <end position="340"/>
    </location>
</feature>
<evidence type="ECO:0008006" key="8">
    <source>
        <dbReference type="Google" id="ProtNLM"/>
    </source>
</evidence>
<dbReference type="SMART" id="SM00184">
    <property type="entry name" value="RING"/>
    <property type="match status" value="1"/>
</dbReference>
<feature type="coiled-coil region" evidence="2">
    <location>
        <begin position="702"/>
        <end position="764"/>
    </location>
</feature>
<dbReference type="PROSITE" id="PS50271">
    <property type="entry name" value="ZF_UBP"/>
    <property type="match status" value="1"/>
</dbReference>
<dbReference type="Pfam" id="PF07576">
    <property type="entry name" value="BRAP2"/>
    <property type="match status" value="1"/>
</dbReference>
<feature type="region of interest" description="Disordered" evidence="3">
    <location>
        <begin position="90"/>
        <end position="128"/>
    </location>
</feature>
<feature type="region of interest" description="Disordered" evidence="3">
    <location>
        <begin position="433"/>
        <end position="459"/>
    </location>
</feature>
<dbReference type="GO" id="GO:0007265">
    <property type="term" value="P:Ras protein signal transduction"/>
    <property type="evidence" value="ECO:0007669"/>
    <property type="project" value="TreeGrafter"/>
</dbReference>
<evidence type="ECO:0000313" key="7">
    <source>
        <dbReference type="Proteomes" id="UP000355283"/>
    </source>
</evidence>
<gene>
    <name evidence="6" type="ORF">NSK_005333</name>
</gene>
<keyword evidence="1" id="KW-0479">Metal-binding</keyword>
<dbReference type="InterPro" id="IPR001607">
    <property type="entry name" value="Znf_UBP"/>
</dbReference>
<dbReference type="AlphaFoldDB" id="A0A4D9D0C5"/>
<feature type="region of interest" description="Disordered" evidence="3">
    <location>
        <begin position="212"/>
        <end position="233"/>
    </location>
</feature>
<dbReference type="Pfam" id="PF02148">
    <property type="entry name" value="zf-UBP"/>
    <property type="match status" value="1"/>
</dbReference>
<evidence type="ECO:0000313" key="6">
    <source>
        <dbReference type="EMBL" id="TFJ83363.1"/>
    </source>
</evidence>
<dbReference type="InterPro" id="IPR011422">
    <property type="entry name" value="BRAP2/ETP1_RRM"/>
</dbReference>
<feature type="domain" description="RING-type" evidence="4">
    <location>
        <begin position="478"/>
        <end position="531"/>
    </location>
</feature>